<name>A0AAW2FL98_9HYME</name>
<dbReference type="Proteomes" id="UP001430953">
    <property type="component" value="Unassembled WGS sequence"/>
</dbReference>
<proteinExistence type="predicted"/>
<comment type="caution">
    <text evidence="1">The sequence shown here is derived from an EMBL/GenBank/DDBJ whole genome shotgun (WGS) entry which is preliminary data.</text>
</comment>
<evidence type="ECO:0000313" key="1">
    <source>
        <dbReference type="EMBL" id="KAL0114937.1"/>
    </source>
</evidence>
<sequence length="95" mass="10789">MITSYALKCIHITKVGDINNKIIASFIKELKCMANTCQKTQIIQKSPATSLNVYITSVTYPAIGRIFVDGEPTYEMEIKNMLRLQIPHTQPFDRP</sequence>
<keyword evidence="2" id="KW-1185">Reference proteome</keyword>
<dbReference type="AlphaFoldDB" id="A0AAW2FL98"/>
<dbReference type="EMBL" id="JADYXP020000010">
    <property type="protein sequence ID" value="KAL0114937.1"/>
    <property type="molecule type" value="Genomic_DNA"/>
</dbReference>
<protein>
    <submittedName>
        <fullName evidence="1">Uncharacterized protein</fullName>
    </submittedName>
</protein>
<organism evidence="1 2">
    <name type="scientific">Cardiocondyla obscurior</name>
    <dbReference type="NCBI Taxonomy" id="286306"/>
    <lineage>
        <taxon>Eukaryota</taxon>
        <taxon>Metazoa</taxon>
        <taxon>Ecdysozoa</taxon>
        <taxon>Arthropoda</taxon>
        <taxon>Hexapoda</taxon>
        <taxon>Insecta</taxon>
        <taxon>Pterygota</taxon>
        <taxon>Neoptera</taxon>
        <taxon>Endopterygota</taxon>
        <taxon>Hymenoptera</taxon>
        <taxon>Apocrita</taxon>
        <taxon>Aculeata</taxon>
        <taxon>Formicoidea</taxon>
        <taxon>Formicidae</taxon>
        <taxon>Myrmicinae</taxon>
        <taxon>Cardiocondyla</taxon>
    </lineage>
</organism>
<gene>
    <name evidence="1" type="ORF">PUN28_010470</name>
</gene>
<accession>A0AAW2FL98</accession>
<evidence type="ECO:0000313" key="2">
    <source>
        <dbReference type="Proteomes" id="UP001430953"/>
    </source>
</evidence>
<reference evidence="1 2" key="1">
    <citation type="submission" date="2023-03" db="EMBL/GenBank/DDBJ databases">
        <title>High recombination rates correlate with genetic variation in Cardiocondyla obscurior ants.</title>
        <authorList>
            <person name="Errbii M."/>
        </authorList>
    </citation>
    <scope>NUCLEOTIDE SEQUENCE [LARGE SCALE GENOMIC DNA]</scope>
    <source>
        <strain evidence="1">Alpha-2009</strain>
        <tissue evidence="1">Whole body</tissue>
    </source>
</reference>